<gene>
    <name evidence="2" type="ORF">BJ508DRAFT_213096</name>
</gene>
<dbReference type="InterPro" id="IPR040887">
    <property type="entry name" value="AUDH_Cupin"/>
</dbReference>
<dbReference type="Pfam" id="PF18637">
    <property type="entry name" value="AUDH_Cupin"/>
    <property type="match status" value="1"/>
</dbReference>
<reference evidence="2 3" key="1">
    <citation type="journal article" date="2018" name="Nat. Ecol. Evol.">
        <title>Pezizomycetes genomes reveal the molecular basis of ectomycorrhizal truffle lifestyle.</title>
        <authorList>
            <person name="Murat C."/>
            <person name="Payen T."/>
            <person name="Noel B."/>
            <person name="Kuo A."/>
            <person name="Morin E."/>
            <person name="Chen J."/>
            <person name="Kohler A."/>
            <person name="Krizsan K."/>
            <person name="Balestrini R."/>
            <person name="Da Silva C."/>
            <person name="Montanini B."/>
            <person name="Hainaut M."/>
            <person name="Levati E."/>
            <person name="Barry K.W."/>
            <person name="Belfiori B."/>
            <person name="Cichocki N."/>
            <person name="Clum A."/>
            <person name="Dockter R.B."/>
            <person name="Fauchery L."/>
            <person name="Guy J."/>
            <person name="Iotti M."/>
            <person name="Le Tacon F."/>
            <person name="Lindquist E.A."/>
            <person name="Lipzen A."/>
            <person name="Malagnac F."/>
            <person name="Mello A."/>
            <person name="Molinier V."/>
            <person name="Miyauchi S."/>
            <person name="Poulain J."/>
            <person name="Riccioni C."/>
            <person name="Rubini A."/>
            <person name="Sitrit Y."/>
            <person name="Splivallo R."/>
            <person name="Traeger S."/>
            <person name="Wang M."/>
            <person name="Zifcakova L."/>
            <person name="Wipf D."/>
            <person name="Zambonelli A."/>
            <person name="Paolocci F."/>
            <person name="Nowrousian M."/>
            <person name="Ottonello S."/>
            <person name="Baldrian P."/>
            <person name="Spatafora J.W."/>
            <person name="Henrissat B."/>
            <person name="Nagy L.G."/>
            <person name="Aury J.M."/>
            <person name="Wincker P."/>
            <person name="Grigoriev I.V."/>
            <person name="Bonfante P."/>
            <person name="Martin F.M."/>
        </authorList>
    </citation>
    <scope>NUCLEOTIDE SEQUENCE [LARGE SCALE GENOMIC DNA]</scope>
    <source>
        <strain evidence="2 3">RN42</strain>
    </source>
</reference>
<name>A0A3N4HTF7_ASCIM</name>
<organism evidence="2 3">
    <name type="scientific">Ascobolus immersus RN42</name>
    <dbReference type="NCBI Taxonomy" id="1160509"/>
    <lineage>
        <taxon>Eukaryota</taxon>
        <taxon>Fungi</taxon>
        <taxon>Dikarya</taxon>
        <taxon>Ascomycota</taxon>
        <taxon>Pezizomycotina</taxon>
        <taxon>Pezizomycetes</taxon>
        <taxon>Pezizales</taxon>
        <taxon>Ascobolaceae</taxon>
        <taxon>Ascobolus</taxon>
    </lineage>
</organism>
<dbReference type="Proteomes" id="UP000275078">
    <property type="component" value="Unassembled WGS sequence"/>
</dbReference>
<dbReference type="AlphaFoldDB" id="A0A3N4HTF7"/>
<dbReference type="Gene3D" id="2.60.120.990">
    <property type="match status" value="1"/>
</dbReference>
<dbReference type="EMBL" id="ML119731">
    <property type="protein sequence ID" value="RPA77143.1"/>
    <property type="molecule type" value="Genomic_DNA"/>
</dbReference>
<sequence>MIYLADPADVKVHSAFPLIEVANYAISVEVYPPKSEIPLGTNEGIKVLYGVLHDANKIRQPLGTKPYPYSATILAEDSSTFVAGDTKGAIILRFKPTGGKDTTWPTAAEVPVKSLFSTGKTGLSLDPALKFTKVEELWWGSGFKDVDFFNMSGFHFRFLKDKTPIAHMQFWTAGKNVNCGVHNHSDRIFQEIHISLSQGTKTGGMSRLHKHYKNTPEAELNHLLPKAFDHLVLEHLHEHGGMWNRDGNGKAVRGPNNVVSYPWHKWQAGDGDCVDVWVALEFNPDLESIIEID</sequence>
<keyword evidence="3" id="KW-1185">Reference proteome</keyword>
<protein>
    <recommendedName>
        <fullName evidence="1">Aldos-2-ulose dehydratase/isomerase (AUDH) Cupin domain-containing protein</fullName>
    </recommendedName>
</protein>
<feature type="domain" description="Aldos-2-ulose dehydratase/isomerase (AUDH) Cupin" evidence="1">
    <location>
        <begin position="1"/>
        <end position="283"/>
    </location>
</feature>
<evidence type="ECO:0000313" key="2">
    <source>
        <dbReference type="EMBL" id="RPA77143.1"/>
    </source>
</evidence>
<evidence type="ECO:0000259" key="1">
    <source>
        <dbReference type="Pfam" id="PF18637"/>
    </source>
</evidence>
<evidence type="ECO:0000313" key="3">
    <source>
        <dbReference type="Proteomes" id="UP000275078"/>
    </source>
</evidence>
<accession>A0A3N4HTF7</accession>
<proteinExistence type="predicted"/>
<dbReference type="OrthoDB" id="5378718at2759"/>